<comment type="similarity">
    <text evidence="1">Belongs to the peptidase C40 family.</text>
</comment>
<dbReference type="InterPro" id="IPR038765">
    <property type="entry name" value="Papain-like_cys_pep_sf"/>
</dbReference>
<feature type="domain" description="NlpC/P60" evidence="7">
    <location>
        <begin position="43"/>
        <end position="164"/>
    </location>
</feature>
<dbReference type="PROSITE" id="PS51935">
    <property type="entry name" value="NLPC_P60"/>
    <property type="match status" value="1"/>
</dbReference>
<sequence>MFNLLKVSVVSVFILMLFGCSSTPSQKSQSIKIAKKVDLSQTHQVKNLILSQYALWKGTPYEYGGTDLNGVDCSAFVQNTYRTKLGYNIPRTTRTQIKLGSNVSKQKLQVGDIVFFKTGRNSLHNGIYIGDSKFIHASTSKGVTISSLENRYWQQTYYTSKRIR</sequence>
<dbReference type="PROSITE" id="PS51257">
    <property type="entry name" value="PROKAR_LIPOPROTEIN"/>
    <property type="match status" value="1"/>
</dbReference>
<keyword evidence="9" id="KW-1185">Reference proteome</keyword>
<dbReference type="InterPro" id="IPR052062">
    <property type="entry name" value="Murein_DD/LD_carboxypeptidase"/>
</dbReference>
<proteinExistence type="inferred from homology"/>
<protein>
    <submittedName>
        <fullName evidence="8">Bifunctional murein DD-endopeptidase/murein LD-carboxypeptidase</fullName>
    </submittedName>
</protein>
<evidence type="ECO:0000256" key="5">
    <source>
        <dbReference type="ARBA" id="ARBA00022807"/>
    </source>
</evidence>
<dbReference type="InterPro" id="IPR000064">
    <property type="entry name" value="NLP_P60_dom"/>
</dbReference>
<gene>
    <name evidence="8" type="primary">spr</name>
    <name evidence="8" type="ORF">THMIRHAM_09040</name>
</gene>
<reference evidence="8" key="1">
    <citation type="journal article" date="2022" name="Arch. Microbiol.">
        <title>Thiomicrorhabdus immobilis sp. nov., a mesophilic sulfur-oxidizing bacterium isolated from sediment of a brackish lake in northern Japan.</title>
        <authorList>
            <person name="Kojima H."/>
            <person name="Mochizuki J."/>
            <person name="Kanda M."/>
            <person name="Watanabe T."/>
            <person name="Fukui M."/>
        </authorList>
    </citation>
    <scope>NUCLEOTIDE SEQUENCE</scope>
    <source>
        <strain evidence="8">Am19</strain>
    </source>
</reference>
<evidence type="ECO:0000256" key="4">
    <source>
        <dbReference type="ARBA" id="ARBA00022801"/>
    </source>
</evidence>
<dbReference type="Gene3D" id="3.90.1720.10">
    <property type="entry name" value="endopeptidase domain like (from Nostoc punctiforme)"/>
    <property type="match status" value="1"/>
</dbReference>
<feature type="chain" id="PRO_5045547702" evidence="6">
    <location>
        <begin position="23"/>
        <end position="164"/>
    </location>
</feature>
<keyword evidence="4" id="KW-0378">Hydrolase</keyword>
<dbReference type="Proteomes" id="UP001054820">
    <property type="component" value="Chromosome"/>
</dbReference>
<name>A0ABN6CWR1_9GAMM</name>
<keyword evidence="5" id="KW-0788">Thiol protease</keyword>
<dbReference type="EMBL" id="AP024202">
    <property type="protein sequence ID" value="BCN93119.1"/>
    <property type="molecule type" value="Genomic_DNA"/>
</dbReference>
<evidence type="ECO:0000259" key="7">
    <source>
        <dbReference type="PROSITE" id="PS51935"/>
    </source>
</evidence>
<evidence type="ECO:0000256" key="1">
    <source>
        <dbReference type="ARBA" id="ARBA00007074"/>
    </source>
</evidence>
<dbReference type="PANTHER" id="PTHR47360">
    <property type="entry name" value="MUREIN DD-ENDOPEPTIDASE MEPS/MUREIN LD-CARBOXYPEPTIDASE"/>
    <property type="match status" value="1"/>
</dbReference>
<dbReference type="Pfam" id="PF00877">
    <property type="entry name" value="NLPC_P60"/>
    <property type="match status" value="1"/>
</dbReference>
<accession>A0ABN6CWR1</accession>
<evidence type="ECO:0000256" key="6">
    <source>
        <dbReference type="SAM" id="SignalP"/>
    </source>
</evidence>
<evidence type="ECO:0000313" key="8">
    <source>
        <dbReference type="EMBL" id="BCN93119.1"/>
    </source>
</evidence>
<evidence type="ECO:0000313" key="9">
    <source>
        <dbReference type="Proteomes" id="UP001054820"/>
    </source>
</evidence>
<dbReference type="RefSeq" id="WP_237264015.1">
    <property type="nucleotide sequence ID" value="NZ_AP024202.1"/>
</dbReference>
<dbReference type="SUPFAM" id="SSF54001">
    <property type="entry name" value="Cysteine proteinases"/>
    <property type="match status" value="1"/>
</dbReference>
<keyword evidence="3 6" id="KW-0732">Signal</keyword>
<dbReference type="PANTHER" id="PTHR47360:SF1">
    <property type="entry name" value="ENDOPEPTIDASE NLPC-RELATED"/>
    <property type="match status" value="1"/>
</dbReference>
<feature type="signal peptide" evidence="6">
    <location>
        <begin position="1"/>
        <end position="22"/>
    </location>
</feature>
<keyword evidence="2" id="KW-0645">Protease</keyword>
<evidence type="ECO:0000256" key="2">
    <source>
        <dbReference type="ARBA" id="ARBA00022670"/>
    </source>
</evidence>
<organism evidence="8 9">
    <name type="scientific">Thiomicrorhabdus immobilis</name>
    <dbReference type="NCBI Taxonomy" id="2791037"/>
    <lineage>
        <taxon>Bacteria</taxon>
        <taxon>Pseudomonadati</taxon>
        <taxon>Pseudomonadota</taxon>
        <taxon>Gammaproteobacteria</taxon>
        <taxon>Thiotrichales</taxon>
        <taxon>Piscirickettsiaceae</taxon>
        <taxon>Thiomicrorhabdus</taxon>
    </lineage>
</organism>
<evidence type="ECO:0000256" key="3">
    <source>
        <dbReference type="ARBA" id="ARBA00022729"/>
    </source>
</evidence>